<dbReference type="AlphaFoldDB" id="A0A523XTH5"/>
<accession>A0A523XTH5</accession>
<evidence type="ECO:0000313" key="1">
    <source>
        <dbReference type="EMBL" id="TET82593.1"/>
    </source>
</evidence>
<gene>
    <name evidence="1" type="ORF">E3J38_01885</name>
</gene>
<dbReference type="Proteomes" id="UP000315534">
    <property type="component" value="Unassembled WGS sequence"/>
</dbReference>
<proteinExistence type="predicted"/>
<dbReference type="EMBL" id="SOIP01000113">
    <property type="protein sequence ID" value="TET82593.1"/>
    <property type="molecule type" value="Genomic_DNA"/>
</dbReference>
<protein>
    <submittedName>
        <fullName evidence="1">Uncharacterized protein</fullName>
    </submittedName>
</protein>
<name>A0A523XTH5_UNCT6</name>
<sequence>MATFNFNIIFHDHDKDEVLCFKHAVMAVLNGHDVTPEIDEFGQDGNDMRSWHCEECSRQPIVPLRYGLDVIQHFIRESNKNKKT</sequence>
<reference evidence="1 2" key="1">
    <citation type="submission" date="2019-03" db="EMBL/GenBank/DDBJ databases">
        <title>Metabolic potential of uncultured bacteria and archaea associated with petroleum seepage in deep-sea sediments.</title>
        <authorList>
            <person name="Dong X."/>
            <person name="Hubert C."/>
        </authorList>
    </citation>
    <scope>NUCLEOTIDE SEQUENCE [LARGE SCALE GENOMIC DNA]</scope>
    <source>
        <strain evidence="1">E29_bin36</strain>
    </source>
</reference>
<comment type="caution">
    <text evidence="1">The sequence shown here is derived from an EMBL/GenBank/DDBJ whole genome shotgun (WGS) entry which is preliminary data.</text>
</comment>
<organism evidence="1 2">
    <name type="scientific">candidate division TA06 bacterium</name>
    <dbReference type="NCBI Taxonomy" id="2250710"/>
    <lineage>
        <taxon>Bacteria</taxon>
        <taxon>Bacteria division TA06</taxon>
    </lineage>
</organism>
<evidence type="ECO:0000313" key="2">
    <source>
        <dbReference type="Proteomes" id="UP000315534"/>
    </source>
</evidence>